<dbReference type="Gene3D" id="3.40.850.10">
    <property type="entry name" value="Kinesin motor domain"/>
    <property type="match status" value="1"/>
</dbReference>
<name>A0A9N9CQU0_9GLOM</name>
<dbReference type="PANTHER" id="PTHR47969">
    <property type="entry name" value="CHROMOSOME-ASSOCIATED KINESIN KIF4A-RELATED"/>
    <property type="match status" value="1"/>
</dbReference>
<dbReference type="GO" id="GO:0051231">
    <property type="term" value="P:spindle elongation"/>
    <property type="evidence" value="ECO:0007669"/>
    <property type="project" value="TreeGrafter"/>
</dbReference>
<dbReference type="GO" id="GO:0003777">
    <property type="term" value="F:microtubule motor activity"/>
    <property type="evidence" value="ECO:0007669"/>
    <property type="project" value="InterPro"/>
</dbReference>
<evidence type="ECO:0000259" key="7">
    <source>
        <dbReference type="PROSITE" id="PS50067"/>
    </source>
</evidence>
<evidence type="ECO:0000256" key="5">
    <source>
        <dbReference type="ARBA" id="ARBA00023054"/>
    </source>
</evidence>
<keyword evidence="2" id="KW-0963">Cytoplasm</keyword>
<dbReference type="PROSITE" id="PS50067">
    <property type="entry name" value="KINESIN_MOTOR_2"/>
    <property type="match status" value="1"/>
</dbReference>
<dbReference type="GO" id="GO:0005875">
    <property type="term" value="C:microtubule associated complex"/>
    <property type="evidence" value="ECO:0007669"/>
    <property type="project" value="TreeGrafter"/>
</dbReference>
<comment type="caution">
    <text evidence="8">The sequence shown here is derived from an EMBL/GenBank/DDBJ whole genome shotgun (WGS) entry which is preliminary data.</text>
</comment>
<gene>
    <name evidence="8" type="ORF">POCULU_LOCUS7794</name>
</gene>
<dbReference type="GO" id="GO:0008017">
    <property type="term" value="F:microtubule binding"/>
    <property type="evidence" value="ECO:0007669"/>
    <property type="project" value="InterPro"/>
</dbReference>
<dbReference type="InterPro" id="IPR001752">
    <property type="entry name" value="Kinesin_motor_dom"/>
</dbReference>
<comment type="subcellular location">
    <subcellularLocation>
        <location evidence="1">Cytoplasm</location>
    </subcellularLocation>
</comment>
<dbReference type="InterPro" id="IPR027640">
    <property type="entry name" value="Kinesin-like_fam"/>
</dbReference>
<dbReference type="EMBL" id="CAJVPJ010001915">
    <property type="protein sequence ID" value="CAG8607745.1"/>
    <property type="molecule type" value="Genomic_DNA"/>
</dbReference>
<dbReference type="PANTHER" id="PTHR47969:SF15">
    <property type="entry name" value="CHROMOSOME-ASSOCIATED KINESIN KIF4A-RELATED"/>
    <property type="match status" value="1"/>
</dbReference>
<dbReference type="GO" id="GO:0007052">
    <property type="term" value="P:mitotic spindle organization"/>
    <property type="evidence" value="ECO:0007669"/>
    <property type="project" value="TreeGrafter"/>
</dbReference>
<dbReference type="Pfam" id="PF00225">
    <property type="entry name" value="Kinesin"/>
    <property type="match status" value="1"/>
</dbReference>
<dbReference type="InterPro" id="IPR036961">
    <property type="entry name" value="Kinesin_motor_dom_sf"/>
</dbReference>
<evidence type="ECO:0000256" key="4">
    <source>
        <dbReference type="ARBA" id="ARBA00022840"/>
    </source>
</evidence>
<dbReference type="OrthoDB" id="3176171at2759"/>
<accession>A0A9N9CQU0</accession>
<sequence>MATAGSGSEKTSVQVVLRIRPLTAQDLATLPSRFQRNVVHTSSFSPNQVTVQGEKKQNFNFDCVFGPESTQKEVYDKVGVELVDKFLE</sequence>
<evidence type="ECO:0000313" key="9">
    <source>
        <dbReference type="Proteomes" id="UP000789572"/>
    </source>
</evidence>
<feature type="non-terminal residue" evidence="8">
    <location>
        <position position="1"/>
    </location>
</feature>
<dbReference type="GO" id="GO:0005524">
    <property type="term" value="F:ATP binding"/>
    <property type="evidence" value="ECO:0007669"/>
    <property type="project" value="UniProtKB-KW"/>
</dbReference>
<keyword evidence="3" id="KW-0547">Nucleotide-binding</keyword>
<dbReference type="AlphaFoldDB" id="A0A9N9CQU0"/>
<evidence type="ECO:0000256" key="1">
    <source>
        <dbReference type="ARBA" id="ARBA00004496"/>
    </source>
</evidence>
<comment type="caution">
    <text evidence="6">Lacks conserved residue(s) required for the propagation of feature annotation.</text>
</comment>
<evidence type="ECO:0000256" key="2">
    <source>
        <dbReference type="ARBA" id="ARBA00022490"/>
    </source>
</evidence>
<feature type="domain" description="Kinesin motor" evidence="7">
    <location>
        <begin position="12"/>
        <end position="88"/>
    </location>
</feature>
<evidence type="ECO:0000313" key="8">
    <source>
        <dbReference type="EMBL" id="CAG8607745.1"/>
    </source>
</evidence>
<dbReference type="InterPro" id="IPR027417">
    <property type="entry name" value="P-loop_NTPase"/>
</dbReference>
<protein>
    <submittedName>
        <fullName evidence="8">4783_t:CDS:1</fullName>
    </submittedName>
</protein>
<organism evidence="8 9">
    <name type="scientific">Paraglomus occultum</name>
    <dbReference type="NCBI Taxonomy" id="144539"/>
    <lineage>
        <taxon>Eukaryota</taxon>
        <taxon>Fungi</taxon>
        <taxon>Fungi incertae sedis</taxon>
        <taxon>Mucoromycota</taxon>
        <taxon>Glomeromycotina</taxon>
        <taxon>Glomeromycetes</taxon>
        <taxon>Paraglomerales</taxon>
        <taxon>Paraglomeraceae</taxon>
        <taxon>Paraglomus</taxon>
    </lineage>
</organism>
<keyword evidence="4" id="KW-0067">ATP-binding</keyword>
<dbReference type="GO" id="GO:0007018">
    <property type="term" value="P:microtubule-based movement"/>
    <property type="evidence" value="ECO:0007669"/>
    <property type="project" value="InterPro"/>
</dbReference>
<keyword evidence="5" id="KW-0175">Coiled coil</keyword>
<evidence type="ECO:0000256" key="3">
    <source>
        <dbReference type="ARBA" id="ARBA00022741"/>
    </source>
</evidence>
<dbReference type="Proteomes" id="UP000789572">
    <property type="component" value="Unassembled WGS sequence"/>
</dbReference>
<evidence type="ECO:0000256" key="6">
    <source>
        <dbReference type="PROSITE-ProRule" id="PRU00283"/>
    </source>
</evidence>
<dbReference type="GO" id="GO:0005737">
    <property type="term" value="C:cytoplasm"/>
    <property type="evidence" value="ECO:0007669"/>
    <property type="project" value="UniProtKB-SubCell"/>
</dbReference>
<keyword evidence="9" id="KW-1185">Reference proteome</keyword>
<dbReference type="SUPFAM" id="SSF52540">
    <property type="entry name" value="P-loop containing nucleoside triphosphate hydrolases"/>
    <property type="match status" value="1"/>
</dbReference>
<reference evidence="8" key="1">
    <citation type="submission" date="2021-06" db="EMBL/GenBank/DDBJ databases">
        <authorList>
            <person name="Kallberg Y."/>
            <person name="Tangrot J."/>
            <person name="Rosling A."/>
        </authorList>
    </citation>
    <scope>NUCLEOTIDE SEQUENCE</scope>
    <source>
        <strain evidence="8">IA702</strain>
    </source>
</reference>
<comment type="similarity">
    <text evidence="6">Belongs to the TRAFAC class myosin-kinesin ATPase superfamily. Kinesin family.</text>
</comment>
<proteinExistence type="inferred from homology"/>